<dbReference type="GO" id="GO:0016747">
    <property type="term" value="F:acyltransferase activity, transferring groups other than amino-acyl groups"/>
    <property type="evidence" value="ECO:0007669"/>
    <property type="project" value="InterPro"/>
</dbReference>
<feature type="domain" description="N-acetyltransferase" evidence="3">
    <location>
        <begin position="25"/>
        <end position="163"/>
    </location>
</feature>
<dbReference type="InterPro" id="IPR000182">
    <property type="entry name" value="GNAT_dom"/>
</dbReference>
<dbReference type="Proteomes" id="UP000094578">
    <property type="component" value="Unassembled WGS sequence"/>
</dbReference>
<feature type="domain" description="N-acetyltransferase" evidence="3">
    <location>
        <begin position="173"/>
        <end position="313"/>
    </location>
</feature>
<keyword evidence="1" id="KW-0808">Transferase</keyword>
<dbReference type="STRING" id="1886670.PTI45_04150"/>
<dbReference type="PANTHER" id="PTHR43877:SF2">
    <property type="entry name" value="AMINOALKYLPHOSPHONATE N-ACETYLTRANSFERASE-RELATED"/>
    <property type="match status" value="1"/>
</dbReference>
<dbReference type="InterPro" id="IPR016181">
    <property type="entry name" value="Acyl_CoA_acyltransferase"/>
</dbReference>
<accession>A0A1E3L020</accession>
<keyword evidence="2" id="KW-0012">Acyltransferase</keyword>
<dbReference type="Pfam" id="PF00583">
    <property type="entry name" value="Acetyltransf_1"/>
    <property type="match status" value="2"/>
</dbReference>
<evidence type="ECO:0000313" key="5">
    <source>
        <dbReference type="Proteomes" id="UP000094578"/>
    </source>
</evidence>
<dbReference type="PROSITE" id="PS51186">
    <property type="entry name" value="GNAT"/>
    <property type="match status" value="2"/>
</dbReference>
<protein>
    <recommendedName>
        <fullName evidence="3">N-acetyltransferase domain-containing protein</fullName>
    </recommendedName>
</protein>
<dbReference type="InterPro" id="IPR050832">
    <property type="entry name" value="Bact_Acetyltransf"/>
</dbReference>
<dbReference type="PANTHER" id="PTHR43877">
    <property type="entry name" value="AMINOALKYLPHOSPHONATE N-ACETYLTRANSFERASE-RELATED-RELATED"/>
    <property type="match status" value="1"/>
</dbReference>
<keyword evidence="5" id="KW-1185">Reference proteome</keyword>
<dbReference type="AlphaFoldDB" id="A0A1E3L020"/>
<reference evidence="4 5" key="1">
    <citation type="submission" date="2016-08" db="EMBL/GenBank/DDBJ databases">
        <title>Genome sequencing of Paenibacillus sp. TI45-13ar, isolated from Korean traditional nuruk.</title>
        <authorList>
            <person name="Kim S.-J."/>
        </authorList>
    </citation>
    <scope>NUCLEOTIDE SEQUENCE [LARGE SCALE GENOMIC DNA]</scope>
    <source>
        <strain evidence="4 5">TI45-13ar</strain>
    </source>
</reference>
<dbReference type="SUPFAM" id="SSF55729">
    <property type="entry name" value="Acyl-CoA N-acyltransferases (Nat)"/>
    <property type="match status" value="2"/>
</dbReference>
<organism evidence="4 5">
    <name type="scientific">Paenibacillus nuruki</name>
    <dbReference type="NCBI Taxonomy" id="1886670"/>
    <lineage>
        <taxon>Bacteria</taxon>
        <taxon>Bacillati</taxon>
        <taxon>Bacillota</taxon>
        <taxon>Bacilli</taxon>
        <taxon>Bacillales</taxon>
        <taxon>Paenibacillaceae</taxon>
        <taxon>Paenibacillus</taxon>
    </lineage>
</organism>
<dbReference type="CDD" id="cd04301">
    <property type="entry name" value="NAT_SF"/>
    <property type="match status" value="2"/>
</dbReference>
<gene>
    <name evidence="4" type="ORF">PTI45_04150</name>
</gene>
<evidence type="ECO:0000313" key="4">
    <source>
        <dbReference type="EMBL" id="ODP26310.1"/>
    </source>
</evidence>
<evidence type="ECO:0000259" key="3">
    <source>
        <dbReference type="PROSITE" id="PS51186"/>
    </source>
</evidence>
<sequence length="313" mass="35774">MALYPFYFLVDSLYHLSNTKVMPTYTISKMTDFSDQQIDQIRLLEKRCASFDASNLRVGIESLKEVHGDEAFLCYNEDQLIGFLSWYTSDRIEANINAMVHPDFRRNGIFRSLLNNALADMHHIDIQHCLFRIPSNSQSGIDCIQHIDADLSHSQFSMTFNSIQDNIACYNHLHLKVAEKKDIAFLVYCFVQAFGDSASWTKEYLENTSKEPTRLTYLALDKSHPVGMIRVNTIQTSTAVIHDFCVLPTVQGNGYGRNILAQLITLLQDQQYTEIRLSVVTANRQALSLYQSVGFKISAEFYYYSLPLVSISK</sequence>
<comment type="caution">
    <text evidence="4">The sequence shown here is derived from an EMBL/GenBank/DDBJ whole genome shotgun (WGS) entry which is preliminary data.</text>
</comment>
<evidence type="ECO:0000256" key="1">
    <source>
        <dbReference type="ARBA" id="ARBA00022679"/>
    </source>
</evidence>
<dbReference type="EMBL" id="MDER01000086">
    <property type="protein sequence ID" value="ODP26310.1"/>
    <property type="molecule type" value="Genomic_DNA"/>
</dbReference>
<name>A0A1E3L020_9BACL</name>
<dbReference type="Gene3D" id="3.40.630.30">
    <property type="match status" value="2"/>
</dbReference>
<proteinExistence type="predicted"/>
<evidence type="ECO:0000256" key="2">
    <source>
        <dbReference type="ARBA" id="ARBA00023315"/>
    </source>
</evidence>